<keyword evidence="8 10" id="KW-0675">Receptor</keyword>
<feature type="transmembrane region" description="Helical" evidence="11">
    <location>
        <begin position="80"/>
        <end position="100"/>
    </location>
</feature>
<evidence type="ECO:0000256" key="6">
    <source>
        <dbReference type="ARBA" id="ARBA00023136"/>
    </source>
</evidence>
<evidence type="ECO:0000256" key="5">
    <source>
        <dbReference type="ARBA" id="ARBA00023040"/>
    </source>
</evidence>
<dbReference type="GO" id="GO:0019722">
    <property type="term" value="P:calcium-mediated signaling"/>
    <property type="evidence" value="ECO:0007669"/>
    <property type="project" value="TreeGrafter"/>
</dbReference>
<feature type="transmembrane region" description="Helical" evidence="11">
    <location>
        <begin position="243"/>
        <end position="264"/>
    </location>
</feature>
<proteinExistence type="inferred from homology"/>
<dbReference type="InterPro" id="IPR000355">
    <property type="entry name" value="Chemokine_rcpt"/>
</dbReference>
<dbReference type="Gene3D" id="1.20.1070.10">
    <property type="entry name" value="Rhodopsin 7-helix transmembrane proteins"/>
    <property type="match status" value="1"/>
</dbReference>
<sequence>MSYSVSYSSVSSELPTMETTPDDEYGDYEYPCNKESYNKFGSTLMPSFYGVVLMLSLIGNGLVLLVLVKYEYLKSITNIFILNLAISDLLSTICLPFWAIHHLNGWIFGVAMCKLINGMFYIGFYSGIMFLTLMTIDRYLAVVHAVSAARSRKIRYATVTSIIVWLTSTLATIPDFYFATLADDNVTCVNIYQNAVSWKLLSYYQQNILFFILPFAIIVYCYFRIIQTLVKCRTVQKHRTLRVIFTIVVVFFLCWSPYNIVIFLRSFEELDLLRFEECELEMRLDYAQIISYTVAYFHCCLNPIFYAFVGQKFRRHLIHFCNHCFPYSIKCYQRQYVTRTIHLEYSDGSMGNDTTNNW</sequence>
<evidence type="ECO:0000256" key="7">
    <source>
        <dbReference type="ARBA" id="ARBA00023157"/>
    </source>
</evidence>
<dbReference type="GO" id="GO:0019957">
    <property type="term" value="F:C-C chemokine binding"/>
    <property type="evidence" value="ECO:0007669"/>
    <property type="project" value="TreeGrafter"/>
</dbReference>
<dbReference type="PRINTS" id="PR00237">
    <property type="entry name" value="GPCRRHODOPSN"/>
</dbReference>
<feature type="domain" description="G-protein coupled receptors family 1 profile" evidence="12">
    <location>
        <begin position="59"/>
        <end position="306"/>
    </location>
</feature>
<protein>
    <recommendedName>
        <fullName evidence="12">G-protein coupled receptors family 1 profile domain-containing protein</fullName>
    </recommendedName>
</protein>
<dbReference type="PANTHER" id="PTHR10489:SF730">
    <property type="entry name" value="CHEMOKINE XC RECEPTOR 1"/>
    <property type="match status" value="1"/>
</dbReference>
<feature type="transmembrane region" description="Helical" evidence="11">
    <location>
        <begin position="289"/>
        <end position="309"/>
    </location>
</feature>
<dbReference type="GO" id="GO:0016493">
    <property type="term" value="F:C-C chemokine receptor activity"/>
    <property type="evidence" value="ECO:0007669"/>
    <property type="project" value="TreeGrafter"/>
</dbReference>
<feature type="transmembrane region" description="Helical" evidence="11">
    <location>
        <begin position="154"/>
        <end position="173"/>
    </location>
</feature>
<dbReference type="STRING" id="75743.A0A401PS48"/>
<comment type="caution">
    <text evidence="13">The sequence shown here is derived from an EMBL/GenBank/DDBJ whole genome shotgun (WGS) entry which is preliminary data.</text>
</comment>
<evidence type="ECO:0000256" key="9">
    <source>
        <dbReference type="ARBA" id="ARBA00023224"/>
    </source>
</evidence>
<feature type="transmembrane region" description="Helical" evidence="11">
    <location>
        <begin position="48"/>
        <end position="68"/>
    </location>
</feature>
<keyword evidence="4 11" id="KW-1133">Transmembrane helix</keyword>
<dbReference type="PROSITE" id="PS50262">
    <property type="entry name" value="G_PROTEIN_RECEP_F1_2"/>
    <property type="match status" value="1"/>
</dbReference>
<dbReference type="EMBL" id="BFAA01016467">
    <property type="protein sequence ID" value="GCB75966.1"/>
    <property type="molecule type" value="Genomic_DNA"/>
</dbReference>
<reference evidence="13 14" key="1">
    <citation type="journal article" date="2018" name="Nat. Ecol. Evol.">
        <title>Shark genomes provide insights into elasmobranch evolution and the origin of vertebrates.</title>
        <authorList>
            <person name="Hara Y"/>
            <person name="Yamaguchi K"/>
            <person name="Onimaru K"/>
            <person name="Kadota M"/>
            <person name="Koyanagi M"/>
            <person name="Keeley SD"/>
            <person name="Tatsumi K"/>
            <person name="Tanaka K"/>
            <person name="Motone F"/>
            <person name="Kageyama Y"/>
            <person name="Nozu R"/>
            <person name="Adachi N"/>
            <person name="Nishimura O"/>
            <person name="Nakagawa R"/>
            <person name="Tanegashima C"/>
            <person name="Kiyatake I"/>
            <person name="Matsumoto R"/>
            <person name="Murakumo K"/>
            <person name="Nishida K"/>
            <person name="Terakita A"/>
            <person name="Kuratani S"/>
            <person name="Sato K"/>
            <person name="Hyodo S Kuraku.S."/>
        </authorList>
    </citation>
    <scope>NUCLEOTIDE SEQUENCE [LARGE SCALE GENOMIC DNA]</scope>
</reference>
<keyword evidence="7" id="KW-1015">Disulfide bond</keyword>
<evidence type="ECO:0000256" key="2">
    <source>
        <dbReference type="ARBA" id="ARBA00022475"/>
    </source>
</evidence>
<evidence type="ECO:0000256" key="3">
    <source>
        <dbReference type="ARBA" id="ARBA00022692"/>
    </source>
</evidence>
<organism evidence="13 14">
    <name type="scientific">Scyliorhinus torazame</name>
    <name type="common">Cloudy catshark</name>
    <name type="synonym">Catulus torazame</name>
    <dbReference type="NCBI Taxonomy" id="75743"/>
    <lineage>
        <taxon>Eukaryota</taxon>
        <taxon>Metazoa</taxon>
        <taxon>Chordata</taxon>
        <taxon>Craniata</taxon>
        <taxon>Vertebrata</taxon>
        <taxon>Chondrichthyes</taxon>
        <taxon>Elasmobranchii</taxon>
        <taxon>Galeomorphii</taxon>
        <taxon>Galeoidea</taxon>
        <taxon>Carcharhiniformes</taxon>
        <taxon>Scyliorhinidae</taxon>
        <taxon>Scyliorhinus</taxon>
    </lineage>
</organism>
<feature type="transmembrane region" description="Helical" evidence="11">
    <location>
        <begin position="203"/>
        <end position="223"/>
    </location>
</feature>
<evidence type="ECO:0000256" key="4">
    <source>
        <dbReference type="ARBA" id="ARBA00022989"/>
    </source>
</evidence>
<keyword evidence="6 11" id="KW-0472">Membrane</keyword>
<dbReference type="Pfam" id="PF00001">
    <property type="entry name" value="7tm_1"/>
    <property type="match status" value="1"/>
</dbReference>
<dbReference type="OMA" id="NEIMIKW"/>
<dbReference type="InterPro" id="IPR017452">
    <property type="entry name" value="GPCR_Rhodpsn_7TM"/>
</dbReference>
<dbReference type="Proteomes" id="UP000288216">
    <property type="component" value="Unassembled WGS sequence"/>
</dbReference>
<dbReference type="FunFam" id="1.20.1070.10:FF:000130">
    <property type="entry name" value="Chemokine (C-C motif) receptor 2"/>
    <property type="match status" value="1"/>
</dbReference>
<evidence type="ECO:0000256" key="10">
    <source>
        <dbReference type="RuleBase" id="RU000688"/>
    </source>
</evidence>
<comment type="subcellular location">
    <subcellularLocation>
        <location evidence="1">Cell membrane</location>
        <topology evidence="1">Multi-pass membrane protein</topology>
    </subcellularLocation>
</comment>
<accession>A0A401PS48</accession>
<dbReference type="InterPro" id="IPR050119">
    <property type="entry name" value="CCR1-9-like"/>
</dbReference>
<keyword evidence="9 10" id="KW-0807">Transducer</keyword>
<dbReference type="GO" id="GO:0009897">
    <property type="term" value="C:external side of plasma membrane"/>
    <property type="evidence" value="ECO:0007669"/>
    <property type="project" value="TreeGrafter"/>
</dbReference>
<dbReference type="SUPFAM" id="SSF81321">
    <property type="entry name" value="Family A G protein-coupled receptor-like"/>
    <property type="match status" value="1"/>
</dbReference>
<keyword evidence="5 10" id="KW-0297">G-protein coupled receptor</keyword>
<comment type="similarity">
    <text evidence="10">Belongs to the G-protein coupled receptor 1 family.</text>
</comment>
<keyword evidence="14" id="KW-1185">Reference proteome</keyword>
<gene>
    <name evidence="13" type="ORF">scyTo_0020423</name>
</gene>
<dbReference type="PANTHER" id="PTHR10489">
    <property type="entry name" value="CELL ADHESION MOLECULE"/>
    <property type="match status" value="1"/>
</dbReference>
<dbReference type="AlphaFoldDB" id="A0A401PS48"/>
<dbReference type="PRINTS" id="PR00657">
    <property type="entry name" value="CCCHEMOKINER"/>
</dbReference>
<dbReference type="InterPro" id="IPR000276">
    <property type="entry name" value="GPCR_Rhodpsn"/>
</dbReference>
<evidence type="ECO:0000256" key="11">
    <source>
        <dbReference type="SAM" id="Phobius"/>
    </source>
</evidence>
<dbReference type="OrthoDB" id="10015690at2759"/>
<evidence type="ECO:0000313" key="13">
    <source>
        <dbReference type="EMBL" id="GCB75966.1"/>
    </source>
</evidence>
<dbReference type="GO" id="GO:0007204">
    <property type="term" value="P:positive regulation of cytosolic calcium ion concentration"/>
    <property type="evidence" value="ECO:0007669"/>
    <property type="project" value="TreeGrafter"/>
</dbReference>
<name>A0A401PS48_SCYTO</name>
<evidence type="ECO:0000256" key="1">
    <source>
        <dbReference type="ARBA" id="ARBA00004651"/>
    </source>
</evidence>
<feature type="transmembrane region" description="Helical" evidence="11">
    <location>
        <begin position="106"/>
        <end position="133"/>
    </location>
</feature>
<keyword evidence="3 10" id="KW-0812">Transmembrane</keyword>
<evidence type="ECO:0000313" key="14">
    <source>
        <dbReference type="Proteomes" id="UP000288216"/>
    </source>
</evidence>
<keyword evidence="2" id="KW-1003">Cell membrane</keyword>
<dbReference type="GO" id="GO:0060326">
    <property type="term" value="P:cell chemotaxis"/>
    <property type="evidence" value="ECO:0007669"/>
    <property type="project" value="TreeGrafter"/>
</dbReference>
<evidence type="ECO:0000259" key="12">
    <source>
        <dbReference type="PROSITE" id="PS50262"/>
    </source>
</evidence>
<dbReference type="PROSITE" id="PS00237">
    <property type="entry name" value="G_PROTEIN_RECEP_F1_1"/>
    <property type="match status" value="1"/>
</dbReference>
<evidence type="ECO:0000256" key="8">
    <source>
        <dbReference type="ARBA" id="ARBA00023170"/>
    </source>
</evidence>
<dbReference type="GO" id="GO:0006955">
    <property type="term" value="P:immune response"/>
    <property type="evidence" value="ECO:0007669"/>
    <property type="project" value="TreeGrafter"/>
</dbReference>